<feature type="region of interest" description="Disordered" evidence="1">
    <location>
        <begin position="1"/>
        <end position="76"/>
    </location>
</feature>
<protein>
    <submittedName>
        <fullName evidence="2">Uncharacterized protein</fullName>
    </submittedName>
</protein>
<feature type="compositionally biased region" description="Basic and acidic residues" evidence="1">
    <location>
        <begin position="8"/>
        <end position="34"/>
    </location>
</feature>
<dbReference type="EMBL" id="VSSB01000001">
    <property type="protein sequence ID" value="TYL53984.1"/>
    <property type="molecule type" value="Genomic_DNA"/>
</dbReference>
<evidence type="ECO:0000313" key="2">
    <source>
        <dbReference type="EMBL" id="TYL53984.1"/>
    </source>
</evidence>
<evidence type="ECO:0000256" key="1">
    <source>
        <dbReference type="SAM" id="MobiDB-lite"/>
    </source>
</evidence>
<comment type="caution">
    <text evidence="2">The sequence shown here is derived from an EMBL/GenBank/DDBJ whole genome shotgun (WGS) entry which is preliminary data.</text>
</comment>
<reference evidence="2 3" key="1">
    <citation type="submission" date="2019-08" db="EMBL/GenBank/DDBJ databases">
        <authorList>
            <person name="Hu J."/>
        </authorList>
    </citation>
    <scope>NUCLEOTIDE SEQUENCE [LARGE SCALE GENOMIC DNA]</scope>
    <source>
        <strain evidence="2 3">NEAU-184</strain>
    </source>
</reference>
<proteinExistence type="predicted"/>
<keyword evidence="3" id="KW-1185">Reference proteome</keyword>
<accession>A0A5S4V4R1</accession>
<evidence type="ECO:0000313" key="3">
    <source>
        <dbReference type="Proteomes" id="UP000325243"/>
    </source>
</evidence>
<dbReference type="AlphaFoldDB" id="A0A5S4V4R1"/>
<dbReference type="Proteomes" id="UP000325243">
    <property type="component" value="Unassembled WGS sequence"/>
</dbReference>
<dbReference type="RefSeq" id="WP_148733448.1">
    <property type="nucleotide sequence ID" value="NZ_VSSB01000001.1"/>
</dbReference>
<name>A0A5S4V4R1_9MICO</name>
<gene>
    <name evidence="2" type="ORF">FYC51_10280</name>
</gene>
<sequence length="76" mass="7872">MSDTTGGADERGAELDLERDPDSPDRDDVSRDEGLGSEGTIPDDPGSVGVGAGEPTTFEPEEDPEAAANRDRNAPS</sequence>
<organism evidence="2 3">
    <name type="scientific">Agromyces mariniharenae</name>
    <dbReference type="NCBI Taxonomy" id="2604423"/>
    <lineage>
        <taxon>Bacteria</taxon>
        <taxon>Bacillati</taxon>
        <taxon>Actinomycetota</taxon>
        <taxon>Actinomycetes</taxon>
        <taxon>Micrococcales</taxon>
        <taxon>Microbacteriaceae</taxon>
        <taxon>Agromyces</taxon>
    </lineage>
</organism>